<sequence length="58" mass="6351">MMHESDDSCDWPSPRYNRDPTTTGGPHGRIVVHHQALGAGCSSEKRRLGCALTTRGML</sequence>
<keyword evidence="3" id="KW-1185">Reference proteome</keyword>
<evidence type="ECO:0000256" key="1">
    <source>
        <dbReference type="SAM" id="MobiDB-lite"/>
    </source>
</evidence>
<dbReference type="EMBL" id="CP097502">
    <property type="protein sequence ID" value="URD74961.1"/>
    <property type="molecule type" value="Genomic_DNA"/>
</dbReference>
<evidence type="ECO:0000313" key="3">
    <source>
        <dbReference type="Proteomes" id="UP001055439"/>
    </source>
</evidence>
<proteinExistence type="predicted"/>
<evidence type="ECO:0000313" key="2">
    <source>
        <dbReference type="EMBL" id="URD74961.1"/>
    </source>
</evidence>
<reference evidence="2" key="1">
    <citation type="submission" date="2022-05" db="EMBL/GenBank/DDBJ databases">
        <title>The Musa troglodytarum L. genome provides insights into the mechanism of non-climacteric behaviour and enrichment of carotenoids.</title>
        <authorList>
            <person name="Wang J."/>
        </authorList>
    </citation>
    <scope>NUCLEOTIDE SEQUENCE</scope>
    <source>
        <tissue evidence="2">Leaf</tissue>
    </source>
</reference>
<name>A0A9E7EDK8_9LILI</name>
<gene>
    <name evidence="2" type="ORF">MUK42_36081</name>
</gene>
<dbReference type="Proteomes" id="UP001055439">
    <property type="component" value="Chromosome 1"/>
</dbReference>
<organism evidence="2 3">
    <name type="scientific">Musa troglodytarum</name>
    <name type="common">fe'i banana</name>
    <dbReference type="NCBI Taxonomy" id="320322"/>
    <lineage>
        <taxon>Eukaryota</taxon>
        <taxon>Viridiplantae</taxon>
        <taxon>Streptophyta</taxon>
        <taxon>Embryophyta</taxon>
        <taxon>Tracheophyta</taxon>
        <taxon>Spermatophyta</taxon>
        <taxon>Magnoliopsida</taxon>
        <taxon>Liliopsida</taxon>
        <taxon>Zingiberales</taxon>
        <taxon>Musaceae</taxon>
        <taxon>Musa</taxon>
    </lineage>
</organism>
<dbReference type="AlphaFoldDB" id="A0A9E7EDK8"/>
<protein>
    <submittedName>
        <fullName evidence="2">Uncharacterized protein</fullName>
    </submittedName>
</protein>
<accession>A0A9E7EDK8</accession>
<feature type="region of interest" description="Disordered" evidence="1">
    <location>
        <begin position="1"/>
        <end position="28"/>
    </location>
</feature>